<dbReference type="AlphaFoldDB" id="A0A6A4GQ65"/>
<proteinExistence type="predicted"/>
<evidence type="ECO:0000313" key="3">
    <source>
        <dbReference type="Proteomes" id="UP000799118"/>
    </source>
</evidence>
<evidence type="ECO:0000313" key="2">
    <source>
        <dbReference type="EMBL" id="KAE9387586.1"/>
    </source>
</evidence>
<keyword evidence="1" id="KW-1133">Transmembrane helix</keyword>
<gene>
    <name evidence="2" type="ORF">BT96DRAFT_478542</name>
</gene>
<dbReference type="EMBL" id="ML769791">
    <property type="protein sequence ID" value="KAE9387586.1"/>
    <property type="molecule type" value="Genomic_DNA"/>
</dbReference>
<protein>
    <submittedName>
        <fullName evidence="2">Uncharacterized protein</fullName>
    </submittedName>
</protein>
<sequence length="86" mass="9441">MLLSLKFDVNLYLFPPVFQLSAIFFKFPPTVSFYICSMKLIISYISEISKGCRGGGCQGGRNWALEALRNVGGLGGGHLCMVVCMK</sequence>
<dbReference type="Proteomes" id="UP000799118">
    <property type="component" value="Unassembled WGS sequence"/>
</dbReference>
<keyword evidence="1" id="KW-0472">Membrane</keyword>
<accession>A0A6A4GQ65</accession>
<feature type="transmembrane region" description="Helical" evidence="1">
    <location>
        <begin position="12"/>
        <end position="36"/>
    </location>
</feature>
<keyword evidence="1" id="KW-0812">Transmembrane</keyword>
<evidence type="ECO:0000256" key="1">
    <source>
        <dbReference type="SAM" id="Phobius"/>
    </source>
</evidence>
<name>A0A6A4GQ65_9AGAR</name>
<organism evidence="2 3">
    <name type="scientific">Gymnopus androsaceus JB14</name>
    <dbReference type="NCBI Taxonomy" id="1447944"/>
    <lineage>
        <taxon>Eukaryota</taxon>
        <taxon>Fungi</taxon>
        <taxon>Dikarya</taxon>
        <taxon>Basidiomycota</taxon>
        <taxon>Agaricomycotina</taxon>
        <taxon>Agaricomycetes</taxon>
        <taxon>Agaricomycetidae</taxon>
        <taxon>Agaricales</taxon>
        <taxon>Marasmiineae</taxon>
        <taxon>Omphalotaceae</taxon>
        <taxon>Gymnopus</taxon>
    </lineage>
</organism>
<keyword evidence="3" id="KW-1185">Reference proteome</keyword>
<reference evidence="2" key="1">
    <citation type="journal article" date="2019" name="Environ. Microbiol.">
        <title>Fungal ecological strategies reflected in gene transcription - a case study of two litter decomposers.</title>
        <authorList>
            <person name="Barbi F."/>
            <person name="Kohler A."/>
            <person name="Barry K."/>
            <person name="Baskaran P."/>
            <person name="Daum C."/>
            <person name="Fauchery L."/>
            <person name="Ihrmark K."/>
            <person name="Kuo A."/>
            <person name="LaButti K."/>
            <person name="Lipzen A."/>
            <person name="Morin E."/>
            <person name="Grigoriev I.V."/>
            <person name="Henrissat B."/>
            <person name="Lindahl B."/>
            <person name="Martin F."/>
        </authorList>
    </citation>
    <scope>NUCLEOTIDE SEQUENCE</scope>
    <source>
        <strain evidence="2">JB14</strain>
    </source>
</reference>